<feature type="non-terminal residue" evidence="2">
    <location>
        <position position="1"/>
    </location>
</feature>
<evidence type="ECO:0008006" key="3">
    <source>
        <dbReference type="Google" id="ProtNLM"/>
    </source>
</evidence>
<organism evidence="2">
    <name type="scientific">marine sediment metagenome</name>
    <dbReference type="NCBI Taxonomy" id="412755"/>
    <lineage>
        <taxon>unclassified sequences</taxon>
        <taxon>metagenomes</taxon>
        <taxon>ecological metagenomes</taxon>
    </lineage>
</organism>
<reference evidence="2" key="1">
    <citation type="journal article" date="2014" name="Front. Microbiol.">
        <title>High frequency of phylogenetically diverse reductive dehalogenase-homologous genes in deep subseafloor sedimentary metagenomes.</title>
        <authorList>
            <person name="Kawai M."/>
            <person name="Futagami T."/>
            <person name="Toyoda A."/>
            <person name="Takaki Y."/>
            <person name="Nishi S."/>
            <person name="Hori S."/>
            <person name="Arai W."/>
            <person name="Tsubouchi T."/>
            <person name="Morono Y."/>
            <person name="Uchiyama I."/>
            <person name="Ito T."/>
            <person name="Fujiyama A."/>
            <person name="Inagaki F."/>
            <person name="Takami H."/>
        </authorList>
    </citation>
    <scope>NUCLEOTIDE SEQUENCE</scope>
    <source>
        <strain evidence="2">Expedition CK06-06</strain>
    </source>
</reference>
<sequence>QLLVEVLQRVHRMLDETDQQRYAKEFEPYLKGSSGQYIYHLKGEDIAEHVQRIGELMRRLVGELASRYGEESTYRVLQRVFQEHFVVDESTLRPKEGQELSASSMQSPDDWEATYRQKRGEKHRGYVVNVTETCNPENDLQLIVKVQTEPNNTDDAAMLDEVLPGLKERTDVEQMHTDGGYNSPKVDETMREQRVEQVQSAIRGRKPSEEKLGLEDFDWEADGDGQ</sequence>
<accession>X0Y8Q1</accession>
<feature type="compositionally biased region" description="Basic and acidic residues" evidence="1">
    <location>
        <begin position="185"/>
        <end position="195"/>
    </location>
</feature>
<proteinExistence type="predicted"/>
<dbReference type="AlphaFoldDB" id="X0Y8Q1"/>
<name>X0Y8Q1_9ZZZZ</name>
<dbReference type="EMBL" id="BARS01053531">
    <property type="protein sequence ID" value="GAG52170.1"/>
    <property type="molecule type" value="Genomic_DNA"/>
</dbReference>
<feature type="region of interest" description="Disordered" evidence="1">
    <location>
        <begin position="174"/>
        <end position="226"/>
    </location>
</feature>
<feature type="non-terminal residue" evidence="2">
    <location>
        <position position="226"/>
    </location>
</feature>
<feature type="compositionally biased region" description="Acidic residues" evidence="1">
    <location>
        <begin position="215"/>
        <end position="226"/>
    </location>
</feature>
<gene>
    <name evidence="2" type="ORF">S01H1_79412</name>
</gene>
<evidence type="ECO:0000256" key="1">
    <source>
        <dbReference type="SAM" id="MobiDB-lite"/>
    </source>
</evidence>
<protein>
    <recommendedName>
        <fullName evidence="3">Transposase IS4-like domain-containing protein</fullName>
    </recommendedName>
</protein>
<evidence type="ECO:0000313" key="2">
    <source>
        <dbReference type="EMBL" id="GAG52170.1"/>
    </source>
</evidence>
<comment type="caution">
    <text evidence="2">The sequence shown here is derived from an EMBL/GenBank/DDBJ whole genome shotgun (WGS) entry which is preliminary data.</text>
</comment>